<feature type="domain" description="ABC transporter" evidence="8">
    <location>
        <begin position="267"/>
        <end position="529"/>
    </location>
</feature>
<dbReference type="NCBIfam" id="NF008453">
    <property type="entry name" value="PRK11308.1"/>
    <property type="match status" value="2"/>
</dbReference>
<comment type="caution">
    <text evidence="9">The sequence shown here is derived from an EMBL/GenBank/DDBJ whole genome shotgun (WGS) entry which is preliminary data.</text>
</comment>
<accession>A0ABS8BHP5</accession>
<dbReference type="SUPFAM" id="SSF52540">
    <property type="entry name" value="P-loop containing nucleoside triphosphate hydrolases"/>
    <property type="match status" value="2"/>
</dbReference>
<keyword evidence="5" id="KW-0547">Nucleotide-binding</keyword>
<dbReference type="Proteomes" id="UP001198034">
    <property type="component" value="Unassembled WGS sequence"/>
</dbReference>
<dbReference type="SMART" id="SM00382">
    <property type="entry name" value="AAA"/>
    <property type="match status" value="2"/>
</dbReference>
<keyword evidence="3" id="KW-0813">Transport</keyword>
<dbReference type="RefSeq" id="WP_226762926.1">
    <property type="nucleotide sequence ID" value="NZ_JAJAWG010000001.1"/>
</dbReference>
<protein>
    <submittedName>
        <fullName evidence="9">Dipeptide ABC transporter ATP-binding protein</fullName>
    </submittedName>
</protein>
<dbReference type="InterPro" id="IPR003593">
    <property type="entry name" value="AAA+_ATPase"/>
</dbReference>
<keyword evidence="10" id="KW-1185">Reference proteome</keyword>
<sequence>MVNLLTVSNLSLRFAGANEPVVREVSLHLKAGEKLALVGESGSGKSVLARSLLRLDREVMAQGEIEFAGQSLLSLPESALRLIRGRRIAMIFQEPMTALNPLQAVGTQIAEVLVGYSAAASRNKACELLLRMGIVDATEKLNAFPHQLSGGQRQRVMIAMAVATEPEILIADEPTTALDVTVQAQILELLSQLQAEQGMAVLLISHDLNLVRRFADRVAVMQAGRIVETAPTQQLFTMPAHPYTQALLAARPIRVAVAVPLHSPCVLQVRQLTHAYPASRSWFRSQLKKTVLAKLDFDLHRGQTLAVVGESGSGKTTLALSLLRLLRVGQGGGSVQLTLDGSPALQLSALQGKALRQARQHIQIVFQDPFAALSPRLTIFDLVGEGLLVHRPECSAAERRARVMAVLQEVGLGSQADMDDILSRYPHEFSGGQRQRIAIARVLIMQPQVIVLDEPTSALDATVQQQILQLLSQLQLKFGLSFLLISHDLAVVRALAHRVLVLKNGEVLETGEVERVLSQPQHPYTQQLLAASF</sequence>
<dbReference type="Pfam" id="PF08352">
    <property type="entry name" value="oligo_HPY"/>
    <property type="match status" value="2"/>
</dbReference>
<dbReference type="InterPro" id="IPR050388">
    <property type="entry name" value="ABC_Ni/Peptide_Import"/>
</dbReference>
<keyword evidence="4" id="KW-1003">Cell membrane</keyword>
<evidence type="ECO:0000313" key="9">
    <source>
        <dbReference type="EMBL" id="MCB5195121.1"/>
    </source>
</evidence>
<dbReference type="NCBIfam" id="NF007739">
    <property type="entry name" value="PRK10419.1"/>
    <property type="match status" value="2"/>
</dbReference>
<comment type="subcellular location">
    <subcellularLocation>
        <location evidence="1">Cell inner membrane</location>
        <topology evidence="1">Peripheral membrane protein</topology>
    </subcellularLocation>
</comment>
<keyword evidence="7" id="KW-0472">Membrane</keyword>
<dbReference type="EMBL" id="JAJAWG010000001">
    <property type="protein sequence ID" value="MCB5195121.1"/>
    <property type="molecule type" value="Genomic_DNA"/>
</dbReference>
<evidence type="ECO:0000256" key="2">
    <source>
        <dbReference type="ARBA" id="ARBA00005417"/>
    </source>
</evidence>
<evidence type="ECO:0000313" key="10">
    <source>
        <dbReference type="Proteomes" id="UP001198034"/>
    </source>
</evidence>
<dbReference type="PANTHER" id="PTHR43297:SF2">
    <property type="entry name" value="DIPEPTIDE TRANSPORT ATP-BINDING PROTEIN DPPD"/>
    <property type="match status" value="1"/>
</dbReference>
<dbReference type="Pfam" id="PF00005">
    <property type="entry name" value="ABC_tran"/>
    <property type="match status" value="2"/>
</dbReference>
<dbReference type="GO" id="GO:0005524">
    <property type="term" value="F:ATP binding"/>
    <property type="evidence" value="ECO:0007669"/>
    <property type="project" value="UniProtKB-KW"/>
</dbReference>
<dbReference type="InterPro" id="IPR017871">
    <property type="entry name" value="ABC_transporter-like_CS"/>
</dbReference>
<dbReference type="PROSITE" id="PS00211">
    <property type="entry name" value="ABC_TRANSPORTER_1"/>
    <property type="match status" value="2"/>
</dbReference>
<evidence type="ECO:0000259" key="8">
    <source>
        <dbReference type="PROSITE" id="PS50893"/>
    </source>
</evidence>
<dbReference type="Gene3D" id="3.40.50.300">
    <property type="entry name" value="P-loop containing nucleotide triphosphate hydrolases"/>
    <property type="match status" value="2"/>
</dbReference>
<organism evidence="9 10">
    <name type="scientific">Deefgea salmonis</name>
    <dbReference type="NCBI Taxonomy" id="2875502"/>
    <lineage>
        <taxon>Bacteria</taxon>
        <taxon>Pseudomonadati</taxon>
        <taxon>Pseudomonadota</taxon>
        <taxon>Betaproteobacteria</taxon>
        <taxon>Neisseriales</taxon>
        <taxon>Chitinibacteraceae</taxon>
        <taxon>Deefgea</taxon>
    </lineage>
</organism>
<evidence type="ECO:0000256" key="1">
    <source>
        <dbReference type="ARBA" id="ARBA00004417"/>
    </source>
</evidence>
<keyword evidence="6 9" id="KW-0067">ATP-binding</keyword>
<gene>
    <name evidence="9" type="ORF">LG219_02300</name>
</gene>
<comment type="similarity">
    <text evidence="2">Belongs to the ABC transporter superfamily.</text>
</comment>
<dbReference type="InterPro" id="IPR013563">
    <property type="entry name" value="Oligopep_ABC_C"/>
</dbReference>
<evidence type="ECO:0000256" key="5">
    <source>
        <dbReference type="ARBA" id="ARBA00022741"/>
    </source>
</evidence>
<evidence type="ECO:0000256" key="7">
    <source>
        <dbReference type="ARBA" id="ARBA00023136"/>
    </source>
</evidence>
<dbReference type="CDD" id="cd03257">
    <property type="entry name" value="ABC_NikE_OppD_transporters"/>
    <property type="match status" value="2"/>
</dbReference>
<feature type="domain" description="ABC transporter" evidence="8">
    <location>
        <begin position="5"/>
        <end position="248"/>
    </location>
</feature>
<proteinExistence type="inferred from homology"/>
<dbReference type="InterPro" id="IPR003439">
    <property type="entry name" value="ABC_transporter-like_ATP-bd"/>
</dbReference>
<dbReference type="PANTHER" id="PTHR43297">
    <property type="entry name" value="OLIGOPEPTIDE TRANSPORT ATP-BINDING PROTEIN APPD"/>
    <property type="match status" value="1"/>
</dbReference>
<reference evidence="9 10" key="1">
    <citation type="submission" date="2021-10" db="EMBL/GenBank/DDBJ databases">
        <authorList>
            <person name="Chen M."/>
        </authorList>
    </citation>
    <scope>NUCLEOTIDE SEQUENCE [LARGE SCALE GENOMIC DNA]</scope>
    <source>
        <strain evidence="9 10">H3-26</strain>
    </source>
</reference>
<name>A0ABS8BHP5_9NEIS</name>
<evidence type="ECO:0000256" key="4">
    <source>
        <dbReference type="ARBA" id="ARBA00022475"/>
    </source>
</evidence>
<evidence type="ECO:0000256" key="3">
    <source>
        <dbReference type="ARBA" id="ARBA00022448"/>
    </source>
</evidence>
<dbReference type="InterPro" id="IPR027417">
    <property type="entry name" value="P-loop_NTPase"/>
</dbReference>
<dbReference type="PROSITE" id="PS50893">
    <property type="entry name" value="ABC_TRANSPORTER_2"/>
    <property type="match status" value="2"/>
</dbReference>
<evidence type="ECO:0000256" key="6">
    <source>
        <dbReference type="ARBA" id="ARBA00022840"/>
    </source>
</evidence>